<dbReference type="InterPro" id="IPR037026">
    <property type="entry name" value="Vgr_OB-fold_dom_sf"/>
</dbReference>
<feature type="domain" description="Gp5/Type VI secretion system Vgr protein OB-fold" evidence="1">
    <location>
        <begin position="19"/>
        <end position="82"/>
    </location>
</feature>
<organism evidence="2 3">
    <name type="scientific">Vitreoscilla massiliensis</name>
    <dbReference type="NCBI Taxonomy" id="1689272"/>
    <lineage>
        <taxon>Bacteria</taxon>
        <taxon>Pseudomonadati</taxon>
        <taxon>Pseudomonadota</taxon>
        <taxon>Betaproteobacteria</taxon>
        <taxon>Neisseriales</taxon>
        <taxon>Neisseriaceae</taxon>
        <taxon>Vitreoscilla</taxon>
    </lineage>
</organism>
<sequence length="212" mass="21843">MNNLSLAELNRKIENMVRHGVVEDVKPSLCTVRLSETLVTDWLQYQVPAAGGVSVHRMPSRGEACTVLSPSGNLEAGRVVFGFASLPFPEPSQAANETVVLFPDGARIVYDHAASHLDISGIATANVTASSSTLIKCPDNTVDGNLNVTGLTTCSGGLAVSGGQGSTAVITGNIEHKGTFKNTGRMESNGIVADTHTHGGVMAGGATTGKPS</sequence>
<dbReference type="Gene3D" id="2.40.50.230">
    <property type="entry name" value="Gp5 N-terminal domain"/>
    <property type="match status" value="1"/>
</dbReference>
<evidence type="ECO:0000313" key="2">
    <source>
        <dbReference type="EMBL" id="UOO90265.1"/>
    </source>
</evidence>
<dbReference type="Gene3D" id="6.20.150.10">
    <property type="match status" value="1"/>
</dbReference>
<dbReference type="NCBIfam" id="TIGR01644">
    <property type="entry name" value="phage_P2_V"/>
    <property type="match status" value="1"/>
</dbReference>
<name>A0ABY4E3B0_9NEIS</name>
<reference evidence="2 3" key="1">
    <citation type="journal article" date="2022" name="Res Sq">
        <title>Evolution of multicellular longitudinally dividing oral cavity symbionts (Neisseriaceae).</title>
        <authorList>
            <person name="Nyongesa S."/>
            <person name="Weber P."/>
            <person name="Bernet E."/>
            <person name="Pullido F."/>
            <person name="Nieckarz M."/>
            <person name="Delaby M."/>
            <person name="Nieves C."/>
            <person name="Viehboeck T."/>
            <person name="Krause N."/>
            <person name="Rivera-Millot A."/>
            <person name="Nakamura A."/>
            <person name="Vischer N."/>
            <person name="VanNieuwenhze M."/>
            <person name="Brun Y."/>
            <person name="Cava F."/>
            <person name="Bulgheresi S."/>
            <person name="Veyrier F."/>
        </authorList>
    </citation>
    <scope>NUCLEOTIDE SEQUENCE [LARGE SCALE GENOMIC DNA]</scope>
    <source>
        <strain evidence="2 3">SN4</strain>
    </source>
</reference>
<dbReference type="RefSeq" id="WP_058355843.1">
    <property type="nucleotide sequence ID" value="NZ_CABKVG010000008.1"/>
</dbReference>
<proteinExistence type="predicted"/>
<evidence type="ECO:0000313" key="3">
    <source>
        <dbReference type="Proteomes" id="UP000832011"/>
    </source>
</evidence>
<accession>A0ABY4E3B0</accession>
<dbReference type="Pfam" id="PF18946">
    <property type="entry name" value="Apex"/>
    <property type="match status" value="1"/>
</dbReference>
<gene>
    <name evidence="2" type="ORF">LVJ82_04570</name>
</gene>
<dbReference type="InterPro" id="IPR013046">
    <property type="entry name" value="GpV/Gp45"/>
</dbReference>
<dbReference type="InterPro" id="IPR006531">
    <property type="entry name" value="Gp5/Vgr_OB"/>
</dbReference>
<evidence type="ECO:0000259" key="1">
    <source>
        <dbReference type="Pfam" id="PF04717"/>
    </source>
</evidence>
<dbReference type="InterPro" id="IPR044033">
    <property type="entry name" value="GpV-like_apex"/>
</dbReference>
<keyword evidence="3" id="KW-1185">Reference proteome</keyword>
<dbReference type="Pfam" id="PF04717">
    <property type="entry name" value="Phage_base_V"/>
    <property type="match status" value="1"/>
</dbReference>
<protein>
    <submittedName>
        <fullName evidence="2">Phage baseplate assembly protein V</fullName>
    </submittedName>
</protein>
<dbReference type="EMBL" id="CP091511">
    <property type="protein sequence ID" value="UOO90265.1"/>
    <property type="molecule type" value="Genomic_DNA"/>
</dbReference>
<dbReference type="Proteomes" id="UP000832011">
    <property type="component" value="Chromosome"/>
</dbReference>